<evidence type="ECO:0000256" key="3">
    <source>
        <dbReference type="ARBA" id="ARBA00023274"/>
    </source>
</evidence>
<protein>
    <submittedName>
        <fullName evidence="6">28S ribosomal protein S9, mitochondrial</fullName>
    </submittedName>
</protein>
<feature type="region of interest" description="Disordered" evidence="4">
    <location>
        <begin position="41"/>
        <end position="64"/>
    </location>
</feature>
<dbReference type="WBParaSite" id="TMUE_1000005054.1">
    <property type="protein sequence ID" value="TMUE_1000005054.1"/>
    <property type="gene ID" value="WBGene00292339"/>
</dbReference>
<dbReference type="AlphaFoldDB" id="A0A5S6QCZ7"/>
<dbReference type="STRING" id="70415.A0A5S6QCZ7"/>
<dbReference type="InterPro" id="IPR000754">
    <property type="entry name" value="Ribosomal_uS9"/>
</dbReference>
<dbReference type="Pfam" id="PF00380">
    <property type="entry name" value="Ribosomal_S9"/>
    <property type="match status" value="1"/>
</dbReference>
<evidence type="ECO:0000256" key="2">
    <source>
        <dbReference type="ARBA" id="ARBA00022980"/>
    </source>
</evidence>
<feature type="compositionally biased region" description="Polar residues" evidence="4">
    <location>
        <begin position="41"/>
        <end position="50"/>
    </location>
</feature>
<dbReference type="InterPro" id="IPR020568">
    <property type="entry name" value="Ribosomal_Su5_D2-typ_SF"/>
</dbReference>
<evidence type="ECO:0000313" key="6">
    <source>
        <dbReference type="WBParaSite" id="TMUE_1000005054.1"/>
    </source>
</evidence>
<dbReference type="SUPFAM" id="SSF54211">
    <property type="entry name" value="Ribosomal protein S5 domain 2-like"/>
    <property type="match status" value="1"/>
</dbReference>
<name>A0A5S6QCZ7_TRIMR</name>
<feature type="region of interest" description="Disordered" evidence="4">
    <location>
        <begin position="396"/>
        <end position="415"/>
    </location>
</feature>
<sequence>MFLRKLPRLSARVLCISGTDNLWTFEQRLILHSNSPYPFARASSSATRQPQVPEKLPLRPVSDSEHSSHKITMINKAMAAYIKTATEQAEMMSCEVEKYELGKRHLANMMGIDADTMTQEDIDKAIAYLFPSGLFSPRARPVMKHPELLFPRPKAAEFGMDGRPFHPFFYTINPGFYQIMFDCAEKVEALKKLEDEQVKLGRMSPEESLNLAGTTWISLDALQKDLGERISEAQYNNFIVAMNDLASQPYSYRERDFLMQFRVSLSSKAVTGDDFVIPEIFIEPSGRQGAKAVGFRRKHRAEVLLLADGTGKVSIDGRDLGQLCHLESREVVLAPFMLLDCLGKYDVEAHTSGGGESTKAGAVRHGISQALCAFVDEATREKLRLAGLLTRDRRRHERKKFGQPGARRKWTWKKR</sequence>
<dbReference type="GO" id="GO:0003735">
    <property type="term" value="F:structural constituent of ribosome"/>
    <property type="evidence" value="ECO:0007669"/>
    <property type="project" value="InterPro"/>
</dbReference>
<dbReference type="PANTHER" id="PTHR21569:SF1">
    <property type="entry name" value="SMALL RIBOSOMAL SUBUNIT PROTEIN US9M"/>
    <property type="match status" value="1"/>
</dbReference>
<accession>A0A5S6QCZ7</accession>
<keyword evidence="2" id="KW-0689">Ribosomal protein</keyword>
<evidence type="ECO:0000313" key="5">
    <source>
        <dbReference type="Proteomes" id="UP000046395"/>
    </source>
</evidence>
<evidence type="ECO:0000256" key="1">
    <source>
        <dbReference type="ARBA" id="ARBA00005251"/>
    </source>
</evidence>
<keyword evidence="3" id="KW-0687">Ribonucleoprotein</keyword>
<dbReference type="GO" id="GO:0003723">
    <property type="term" value="F:RNA binding"/>
    <property type="evidence" value="ECO:0007669"/>
    <property type="project" value="TreeGrafter"/>
</dbReference>
<dbReference type="Gene3D" id="3.30.230.10">
    <property type="match status" value="1"/>
</dbReference>
<evidence type="ECO:0000256" key="4">
    <source>
        <dbReference type="SAM" id="MobiDB-lite"/>
    </source>
</evidence>
<dbReference type="GO" id="GO:0005763">
    <property type="term" value="C:mitochondrial small ribosomal subunit"/>
    <property type="evidence" value="ECO:0007669"/>
    <property type="project" value="TreeGrafter"/>
</dbReference>
<dbReference type="GO" id="GO:0006412">
    <property type="term" value="P:translation"/>
    <property type="evidence" value="ECO:0007669"/>
    <property type="project" value="InterPro"/>
</dbReference>
<comment type="similarity">
    <text evidence="1">Belongs to the universal ribosomal protein uS9 family.</text>
</comment>
<proteinExistence type="inferred from homology"/>
<organism evidence="5 6">
    <name type="scientific">Trichuris muris</name>
    <name type="common">Mouse whipworm</name>
    <dbReference type="NCBI Taxonomy" id="70415"/>
    <lineage>
        <taxon>Eukaryota</taxon>
        <taxon>Metazoa</taxon>
        <taxon>Ecdysozoa</taxon>
        <taxon>Nematoda</taxon>
        <taxon>Enoplea</taxon>
        <taxon>Dorylaimia</taxon>
        <taxon>Trichinellida</taxon>
        <taxon>Trichuridae</taxon>
        <taxon>Trichuris</taxon>
    </lineage>
</organism>
<dbReference type="Proteomes" id="UP000046395">
    <property type="component" value="Unassembled WGS sequence"/>
</dbReference>
<dbReference type="InterPro" id="IPR014721">
    <property type="entry name" value="Ribsml_uS5_D2-typ_fold_subgr"/>
</dbReference>
<dbReference type="PANTHER" id="PTHR21569">
    <property type="entry name" value="RIBOSOMAL PROTEIN S9"/>
    <property type="match status" value="1"/>
</dbReference>
<keyword evidence="5" id="KW-1185">Reference proteome</keyword>
<reference evidence="6" key="1">
    <citation type="submission" date="2019-12" db="UniProtKB">
        <authorList>
            <consortium name="WormBaseParasite"/>
        </authorList>
    </citation>
    <scope>IDENTIFICATION</scope>
</reference>